<name>A0A0F9MMT1_9ZZZZ</name>
<dbReference type="AlphaFoldDB" id="A0A0F9MMT1"/>
<comment type="caution">
    <text evidence="1">The sequence shown here is derived from an EMBL/GenBank/DDBJ whole genome shotgun (WGS) entry which is preliminary data.</text>
</comment>
<dbReference type="EMBL" id="LAZR01009813">
    <property type="protein sequence ID" value="KKM70467.1"/>
    <property type="molecule type" value="Genomic_DNA"/>
</dbReference>
<evidence type="ECO:0000313" key="1">
    <source>
        <dbReference type="EMBL" id="KKM70467.1"/>
    </source>
</evidence>
<gene>
    <name evidence="1" type="ORF">LCGC14_1440490</name>
</gene>
<organism evidence="1">
    <name type="scientific">marine sediment metagenome</name>
    <dbReference type="NCBI Taxonomy" id="412755"/>
    <lineage>
        <taxon>unclassified sequences</taxon>
        <taxon>metagenomes</taxon>
        <taxon>ecological metagenomes</taxon>
    </lineage>
</organism>
<accession>A0A0F9MMT1</accession>
<sequence>MKDYFKPGYMRWFYSPSTFWQNICSSFRWLKYCWQRAFRGYADCDCWEIASYLAEILPPMLRQFKLNLHGYPGWGRASTPEKWDSIIDQIIEGFDAANRVAKDNYFEETNADILIRKPMREEILAWGKASERDQKIFKDKMKVFTKWYFHLWD</sequence>
<reference evidence="1" key="1">
    <citation type="journal article" date="2015" name="Nature">
        <title>Complex archaea that bridge the gap between prokaryotes and eukaryotes.</title>
        <authorList>
            <person name="Spang A."/>
            <person name="Saw J.H."/>
            <person name="Jorgensen S.L."/>
            <person name="Zaremba-Niedzwiedzka K."/>
            <person name="Martijn J."/>
            <person name="Lind A.E."/>
            <person name="van Eijk R."/>
            <person name="Schleper C."/>
            <person name="Guy L."/>
            <person name="Ettema T.J."/>
        </authorList>
    </citation>
    <scope>NUCLEOTIDE SEQUENCE</scope>
</reference>
<proteinExistence type="predicted"/>
<protein>
    <submittedName>
        <fullName evidence="1">Uncharacterized protein</fullName>
    </submittedName>
</protein>